<dbReference type="Proteomes" id="UP000001116">
    <property type="component" value="Chromosome"/>
</dbReference>
<dbReference type="HOGENOM" id="CLU_000445_59_0_11"/>
<dbReference type="AlphaFoldDB" id="A6W7B4"/>
<dbReference type="InterPro" id="IPR002818">
    <property type="entry name" value="DJ-1/PfpI"/>
</dbReference>
<evidence type="ECO:0000256" key="3">
    <source>
        <dbReference type="ARBA" id="ARBA00023163"/>
    </source>
</evidence>
<dbReference type="Pfam" id="PF12833">
    <property type="entry name" value="HTH_18"/>
    <property type="match status" value="1"/>
</dbReference>
<keyword evidence="2" id="KW-0238">DNA-binding</keyword>
<dbReference type="InterPro" id="IPR029062">
    <property type="entry name" value="Class_I_gatase-like"/>
</dbReference>
<dbReference type="KEGG" id="kra:Krad_1215"/>
<dbReference type="PROSITE" id="PS00041">
    <property type="entry name" value="HTH_ARAC_FAMILY_1"/>
    <property type="match status" value="1"/>
</dbReference>
<accession>A6W7B4</accession>
<dbReference type="PANTHER" id="PTHR43130">
    <property type="entry name" value="ARAC-FAMILY TRANSCRIPTIONAL REGULATOR"/>
    <property type="match status" value="1"/>
</dbReference>
<dbReference type="eggNOG" id="COG4977">
    <property type="taxonomic scope" value="Bacteria"/>
</dbReference>
<keyword evidence="1" id="KW-0805">Transcription regulation</keyword>
<dbReference type="SUPFAM" id="SSF46689">
    <property type="entry name" value="Homeodomain-like"/>
    <property type="match status" value="2"/>
</dbReference>
<dbReference type="InterPro" id="IPR018062">
    <property type="entry name" value="HTH_AraC-typ_CS"/>
</dbReference>
<dbReference type="CDD" id="cd03137">
    <property type="entry name" value="GATase1_AraC_1"/>
    <property type="match status" value="1"/>
</dbReference>
<evidence type="ECO:0000256" key="1">
    <source>
        <dbReference type="ARBA" id="ARBA00023015"/>
    </source>
</evidence>
<keyword evidence="6" id="KW-1185">Reference proteome</keyword>
<keyword evidence="3" id="KW-0804">Transcription</keyword>
<evidence type="ECO:0000313" key="6">
    <source>
        <dbReference type="Proteomes" id="UP000001116"/>
    </source>
</evidence>
<gene>
    <name evidence="5" type="ordered locus">Krad_1215</name>
</gene>
<sequence length="356" mass="38455">MADLPTFVQILPRELIAGRLRPMGVAGDLHDVAVVVGEGFSAFEFSVACEVFGIDRTDDGVPPFRFAVCTEQAGPVGSRQGFSLTAEHRLDRLDDADLVIVTPTELHRGAAGERLRERLHAAVERGATVASFCSAAFTLAHAGLLDGRRATTHYRHAAELARRFPLVEVVPDVLYVEDGPVATSAGTSAGIDLSLHLVRRHHGSAVATAIARRMVVPPHRDGGQAQFVEAPVRACADASLQDALTWAVAHLDEDIDVAGWSRRAAVSPRTFARRFRAETGVTPHRWLLEQRVAAARALLEDGDESVDEVARRCGFGSAAMLRQHFLRLVGTTPTAYRRTYRGARAPVAVRLMPAGA</sequence>
<proteinExistence type="predicted"/>
<dbReference type="InterPro" id="IPR052158">
    <property type="entry name" value="INH-QAR"/>
</dbReference>
<dbReference type="InterPro" id="IPR018060">
    <property type="entry name" value="HTH_AraC"/>
</dbReference>
<dbReference type="GO" id="GO:0003700">
    <property type="term" value="F:DNA-binding transcription factor activity"/>
    <property type="evidence" value="ECO:0007669"/>
    <property type="project" value="InterPro"/>
</dbReference>
<feature type="domain" description="HTH araC/xylS-type" evidence="4">
    <location>
        <begin position="241"/>
        <end position="339"/>
    </location>
</feature>
<dbReference type="SMART" id="SM00342">
    <property type="entry name" value="HTH_ARAC"/>
    <property type="match status" value="1"/>
</dbReference>
<organism evidence="5 6">
    <name type="scientific">Kineococcus radiotolerans (strain ATCC BAA-149 / DSM 14245 / SRS30216)</name>
    <dbReference type="NCBI Taxonomy" id="266940"/>
    <lineage>
        <taxon>Bacteria</taxon>
        <taxon>Bacillati</taxon>
        <taxon>Actinomycetota</taxon>
        <taxon>Actinomycetes</taxon>
        <taxon>Kineosporiales</taxon>
        <taxon>Kineosporiaceae</taxon>
        <taxon>Kineococcus</taxon>
    </lineage>
</organism>
<dbReference type="Pfam" id="PF01965">
    <property type="entry name" value="DJ-1_PfpI"/>
    <property type="match status" value="1"/>
</dbReference>
<dbReference type="PROSITE" id="PS01124">
    <property type="entry name" value="HTH_ARAC_FAMILY_2"/>
    <property type="match status" value="1"/>
</dbReference>
<protein>
    <submittedName>
        <fullName evidence="5">Transcriptional regulator, AraC family</fullName>
    </submittedName>
</protein>
<evidence type="ECO:0000313" key="5">
    <source>
        <dbReference type="EMBL" id="ABS02703.1"/>
    </source>
</evidence>
<dbReference type="PANTHER" id="PTHR43130:SF3">
    <property type="entry name" value="HTH-TYPE TRANSCRIPTIONAL REGULATOR RV1931C"/>
    <property type="match status" value="1"/>
</dbReference>
<dbReference type="Gene3D" id="3.40.50.880">
    <property type="match status" value="1"/>
</dbReference>
<dbReference type="EMBL" id="CP000750">
    <property type="protein sequence ID" value="ABS02703.1"/>
    <property type="molecule type" value="Genomic_DNA"/>
</dbReference>
<dbReference type="Gene3D" id="1.10.10.60">
    <property type="entry name" value="Homeodomain-like"/>
    <property type="match status" value="1"/>
</dbReference>
<dbReference type="GO" id="GO:0043565">
    <property type="term" value="F:sequence-specific DNA binding"/>
    <property type="evidence" value="ECO:0007669"/>
    <property type="project" value="InterPro"/>
</dbReference>
<dbReference type="InterPro" id="IPR009057">
    <property type="entry name" value="Homeodomain-like_sf"/>
</dbReference>
<dbReference type="SUPFAM" id="SSF52317">
    <property type="entry name" value="Class I glutamine amidotransferase-like"/>
    <property type="match status" value="1"/>
</dbReference>
<evidence type="ECO:0000256" key="2">
    <source>
        <dbReference type="ARBA" id="ARBA00023125"/>
    </source>
</evidence>
<reference evidence="6" key="1">
    <citation type="journal article" date="2008" name="PLoS ONE">
        <title>Survival in nuclear waste, extreme resistance, and potential applications gleaned from the genome sequence of Kineococcus radiotolerans SRS30216.</title>
        <authorList>
            <person name="Bagwell C.E."/>
            <person name="Bhat S."/>
            <person name="Hawkins G.M."/>
            <person name="Smith B.W."/>
            <person name="Biswas T."/>
            <person name="Hoover T.R."/>
            <person name="Saunders E."/>
            <person name="Han C.S."/>
            <person name="Tsodikov O.V."/>
            <person name="Shimkets L.J."/>
        </authorList>
    </citation>
    <scope>NUCLEOTIDE SEQUENCE [LARGE SCALE GENOMIC DNA]</scope>
    <source>
        <strain evidence="6">ATCC BAA-149 / DSM 14245 / SRS30216</strain>
    </source>
</reference>
<name>A6W7B4_KINRD</name>
<dbReference type="STRING" id="266940.Krad_1215"/>
<evidence type="ECO:0000259" key="4">
    <source>
        <dbReference type="PROSITE" id="PS01124"/>
    </source>
</evidence>